<dbReference type="Proteomes" id="UP000886998">
    <property type="component" value="Unassembled WGS sequence"/>
</dbReference>
<organism evidence="1 2">
    <name type="scientific">Trichonephila inaurata madagascariensis</name>
    <dbReference type="NCBI Taxonomy" id="2747483"/>
    <lineage>
        <taxon>Eukaryota</taxon>
        <taxon>Metazoa</taxon>
        <taxon>Ecdysozoa</taxon>
        <taxon>Arthropoda</taxon>
        <taxon>Chelicerata</taxon>
        <taxon>Arachnida</taxon>
        <taxon>Araneae</taxon>
        <taxon>Araneomorphae</taxon>
        <taxon>Entelegynae</taxon>
        <taxon>Araneoidea</taxon>
        <taxon>Nephilidae</taxon>
        <taxon>Trichonephila</taxon>
        <taxon>Trichonephila inaurata</taxon>
    </lineage>
</organism>
<protein>
    <submittedName>
        <fullName evidence="1">Uncharacterized protein</fullName>
    </submittedName>
</protein>
<sequence>MPCLAYHGRRIDLAHVVTTVLQLDVFNLQPPGAVVIVVYGYAGISSDHLVVQSQQVVAVFVDPGQLLANKGKFVFQIELSLVVECAN</sequence>
<name>A0A8X7BV37_9ARAC</name>
<keyword evidence="2" id="KW-1185">Reference proteome</keyword>
<gene>
    <name evidence="1" type="ORF">TNIN_493701</name>
</gene>
<accession>A0A8X7BV37</accession>
<proteinExistence type="predicted"/>
<comment type="caution">
    <text evidence="1">The sequence shown here is derived from an EMBL/GenBank/DDBJ whole genome shotgun (WGS) entry which is preliminary data.</text>
</comment>
<evidence type="ECO:0000313" key="1">
    <source>
        <dbReference type="EMBL" id="GFY45015.1"/>
    </source>
</evidence>
<dbReference type="AlphaFoldDB" id="A0A8X7BV37"/>
<reference evidence="1" key="1">
    <citation type="submission" date="2020-08" db="EMBL/GenBank/DDBJ databases">
        <title>Multicomponent nature underlies the extraordinary mechanical properties of spider dragline silk.</title>
        <authorList>
            <person name="Kono N."/>
            <person name="Nakamura H."/>
            <person name="Mori M."/>
            <person name="Yoshida Y."/>
            <person name="Ohtoshi R."/>
            <person name="Malay A.D."/>
            <person name="Moran D.A.P."/>
            <person name="Tomita M."/>
            <person name="Numata K."/>
            <person name="Arakawa K."/>
        </authorList>
    </citation>
    <scope>NUCLEOTIDE SEQUENCE</scope>
</reference>
<dbReference type="EMBL" id="BMAV01004531">
    <property type="protein sequence ID" value="GFY45015.1"/>
    <property type="molecule type" value="Genomic_DNA"/>
</dbReference>
<evidence type="ECO:0000313" key="2">
    <source>
        <dbReference type="Proteomes" id="UP000886998"/>
    </source>
</evidence>